<keyword evidence="3 5" id="KW-1133">Transmembrane helix</keyword>
<dbReference type="InterPro" id="IPR035906">
    <property type="entry name" value="MetI-like_sf"/>
</dbReference>
<feature type="transmembrane region" description="Helical" evidence="5">
    <location>
        <begin position="177"/>
        <end position="205"/>
    </location>
</feature>
<evidence type="ECO:0000256" key="6">
    <source>
        <dbReference type="SAM" id="MobiDB-lite"/>
    </source>
</evidence>
<keyword evidence="4 5" id="KW-0472">Membrane</keyword>
<evidence type="ECO:0000256" key="5">
    <source>
        <dbReference type="RuleBase" id="RU363032"/>
    </source>
</evidence>
<dbReference type="EMBL" id="JAFFZS010000025">
    <property type="protein sequence ID" value="MBN0047426.1"/>
    <property type="molecule type" value="Genomic_DNA"/>
</dbReference>
<evidence type="ECO:0000313" key="9">
    <source>
        <dbReference type="Proteomes" id="UP000788262"/>
    </source>
</evidence>
<feature type="transmembrane region" description="Helical" evidence="5">
    <location>
        <begin position="132"/>
        <end position="152"/>
    </location>
</feature>
<accession>A0ABS2VWB4</accession>
<comment type="similarity">
    <text evidence="5">Belongs to the binding-protein-dependent transport system permease family.</text>
</comment>
<dbReference type="PANTHER" id="PTHR43759:SF1">
    <property type="entry name" value="GLUCOSE IMPORT SYSTEM PERMEASE PROTEIN GLCT"/>
    <property type="match status" value="1"/>
</dbReference>
<dbReference type="CDD" id="cd06261">
    <property type="entry name" value="TM_PBP2"/>
    <property type="match status" value="1"/>
</dbReference>
<comment type="subcellular location">
    <subcellularLocation>
        <location evidence="5">Cell membrane</location>
        <topology evidence="5">Multi-pass membrane protein</topology>
    </subcellularLocation>
    <subcellularLocation>
        <location evidence="1">Membrane</location>
        <topology evidence="1">Multi-pass membrane protein</topology>
    </subcellularLocation>
</comment>
<sequence>MSAQAPSAAGPPPAEQQQGQDRKALSEGARQERRLGWLLCAPAVIVMLAVTAYPIGYAVYLSLQRYDLRFPGQAKFIGLSNYGVVLSSSYWWDAFWVTVFITGVSVAIELVLGMGLALVMHRTIFWRGTVRTSVLIPYGIVTVVAAYSWQYAWTPQLGYLAGLLPSGSAPLTEQWPALWLIVLAEVWKTTPFMALLLLAGLALVPEETLRAAMVDGASPWQRFTKVMLPLMKPAILVALLFRTLDAFRIFDNIYILTSGAHGTGSVSILGYDNLFTALNLGIGSTISVLIFICVAIIAFAFVKLFGAAAPGAEVKR</sequence>
<feature type="transmembrane region" description="Helical" evidence="5">
    <location>
        <begin position="94"/>
        <end position="120"/>
    </location>
</feature>
<evidence type="ECO:0000259" key="7">
    <source>
        <dbReference type="PROSITE" id="PS50928"/>
    </source>
</evidence>
<gene>
    <name evidence="8" type="ORF">JS756_25640</name>
</gene>
<evidence type="ECO:0000256" key="3">
    <source>
        <dbReference type="ARBA" id="ARBA00022989"/>
    </source>
</evidence>
<dbReference type="SUPFAM" id="SSF161098">
    <property type="entry name" value="MetI-like"/>
    <property type="match status" value="1"/>
</dbReference>
<evidence type="ECO:0000256" key="4">
    <source>
        <dbReference type="ARBA" id="ARBA00023136"/>
    </source>
</evidence>
<protein>
    <submittedName>
        <fullName evidence="8">Sugar ABC transporter permease</fullName>
    </submittedName>
</protein>
<feature type="domain" description="ABC transmembrane type-1" evidence="7">
    <location>
        <begin position="95"/>
        <end position="301"/>
    </location>
</feature>
<evidence type="ECO:0000256" key="2">
    <source>
        <dbReference type="ARBA" id="ARBA00022692"/>
    </source>
</evidence>
<keyword evidence="5" id="KW-0813">Transport</keyword>
<dbReference type="RefSeq" id="WP_205385558.1">
    <property type="nucleotide sequence ID" value="NZ_JAFFZS010000025.1"/>
</dbReference>
<feature type="region of interest" description="Disordered" evidence="6">
    <location>
        <begin position="1"/>
        <end position="25"/>
    </location>
</feature>
<proteinExistence type="inferred from homology"/>
<dbReference type="PROSITE" id="PS50928">
    <property type="entry name" value="ABC_TM1"/>
    <property type="match status" value="1"/>
</dbReference>
<dbReference type="PANTHER" id="PTHR43759">
    <property type="entry name" value="TREHALOSE TRANSPORT SYSTEM PERMEASE PROTEIN SUGA"/>
    <property type="match status" value="1"/>
</dbReference>
<name>A0ABS2VWB4_STRAS</name>
<reference evidence="8 9" key="1">
    <citation type="submission" date="2021-02" db="EMBL/GenBank/DDBJ databases">
        <title>Whole genome sequencing of Streptomyces actuosus VRA1.</title>
        <authorList>
            <person name="Sen G."/>
            <person name="Sen A."/>
        </authorList>
    </citation>
    <scope>NUCLEOTIDE SEQUENCE [LARGE SCALE GENOMIC DNA]</scope>
    <source>
        <strain evidence="8 9">VRA1</strain>
    </source>
</reference>
<dbReference type="InterPro" id="IPR052730">
    <property type="entry name" value="Sugar_ABC_transporter"/>
</dbReference>
<dbReference type="InterPro" id="IPR000515">
    <property type="entry name" value="MetI-like"/>
</dbReference>
<comment type="caution">
    <text evidence="8">The sequence shown here is derived from an EMBL/GenBank/DDBJ whole genome shotgun (WGS) entry which is preliminary data.</text>
</comment>
<organism evidence="8 9">
    <name type="scientific">Streptomyces actuosus</name>
    <dbReference type="NCBI Taxonomy" id="1885"/>
    <lineage>
        <taxon>Bacteria</taxon>
        <taxon>Bacillati</taxon>
        <taxon>Actinomycetota</taxon>
        <taxon>Actinomycetes</taxon>
        <taxon>Kitasatosporales</taxon>
        <taxon>Streptomycetaceae</taxon>
        <taxon>Streptomyces</taxon>
    </lineage>
</organism>
<keyword evidence="9" id="KW-1185">Reference proteome</keyword>
<keyword evidence="2 5" id="KW-0812">Transmembrane</keyword>
<dbReference type="Gene3D" id="1.10.3720.10">
    <property type="entry name" value="MetI-like"/>
    <property type="match status" value="1"/>
</dbReference>
<feature type="transmembrane region" description="Helical" evidence="5">
    <location>
        <begin position="280"/>
        <end position="306"/>
    </location>
</feature>
<evidence type="ECO:0000256" key="1">
    <source>
        <dbReference type="ARBA" id="ARBA00004141"/>
    </source>
</evidence>
<evidence type="ECO:0000313" key="8">
    <source>
        <dbReference type="EMBL" id="MBN0047426.1"/>
    </source>
</evidence>
<dbReference type="Pfam" id="PF00528">
    <property type="entry name" value="BPD_transp_1"/>
    <property type="match status" value="1"/>
</dbReference>
<dbReference type="Proteomes" id="UP000788262">
    <property type="component" value="Unassembled WGS sequence"/>
</dbReference>
<feature type="transmembrane region" description="Helical" evidence="5">
    <location>
        <begin position="35"/>
        <end position="60"/>
    </location>
</feature>